<dbReference type="Proteomes" id="UP001238179">
    <property type="component" value="Chromosome"/>
</dbReference>
<dbReference type="PIRSF" id="PIRSF005052">
    <property type="entry name" value="P-loopkin"/>
    <property type="match status" value="1"/>
</dbReference>
<evidence type="ECO:0000259" key="6">
    <source>
        <dbReference type="Pfam" id="PF22740"/>
    </source>
</evidence>
<dbReference type="InterPro" id="IPR005337">
    <property type="entry name" value="RapZ-like"/>
</dbReference>
<accession>A0AA48GU16</accession>
<proteinExistence type="inferred from homology"/>
<dbReference type="InterPro" id="IPR053930">
    <property type="entry name" value="RapZ-like_N"/>
</dbReference>
<dbReference type="HAMAP" id="MF_00636">
    <property type="entry name" value="RapZ_like"/>
    <property type="match status" value="1"/>
</dbReference>
<keyword evidence="1 4" id="KW-0547">Nucleotide-binding</keyword>
<name>A0AA48GU16_9BACT</name>
<gene>
    <name evidence="7" type="ORF">METEAL_09350</name>
</gene>
<dbReference type="PANTHER" id="PTHR30448:SF0">
    <property type="entry name" value="RNASE ADAPTER PROTEIN RAPZ"/>
    <property type="match status" value="1"/>
</dbReference>
<dbReference type="GO" id="GO:0005524">
    <property type="term" value="F:ATP binding"/>
    <property type="evidence" value="ECO:0007669"/>
    <property type="project" value="UniProtKB-UniRule"/>
</dbReference>
<feature type="domain" description="RapZ C-terminal" evidence="6">
    <location>
        <begin position="163"/>
        <end position="282"/>
    </location>
</feature>
<feature type="binding site" evidence="4">
    <location>
        <begin position="8"/>
        <end position="15"/>
    </location>
    <ligand>
        <name>ATP</name>
        <dbReference type="ChEBI" id="CHEBI:30616"/>
    </ligand>
</feature>
<dbReference type="EMBL" id="AP027080">
    <property type="protein sequence ID" value="BDU71761.1"/>
    <property type="molecule type" value="Genomic_DNA"/>
</dbReference>
<evidence type="ECO:0000256" key="2">
    <source>
        <dbReference type="ARBA" id="ARBA00022840"/>
    </source>
</evidence>
<dbReference type="InterPro" id="IPR027417">
    <property type="entry name" value="P-loop_NTPase"/>
</dbReference>
<keyword evidence="2 4" id="KW-0067">ATP-binding</keyword>
<keyword evidence="8" id="KW-1185">Reference proteome</keyword>
<feature type="binding site" evidence="4">
    <location>
        <begin position="59"/>
        <end position="62"/>
    </location>
    <ligand>
        <name>GTP</name>
        <dbReference type="ChEBI" id="CHEBI:37565"/>
    </ligand>
</feature>
<dbReference type="Pfam" id="PF03668">
    <property type="entry name" value="RapZ-like_N"/>
    <property type="match status" value="1"/>
</dbReference>
<dbReference type="KEGG" id="msil:METEAL_09350"/>
<evidence type="ECO:0000256" key="3">
    <source>
        <dbReference type="ARBA" id="ARBA00023134"/>
    </source>
</evidence>
<dbReference type="InterPro" id="IPR053931">
    <property type="entry name" value="RapZ_C"/>
</dbReference>
<reference evidence="8" key="1">
    <citation type="journal article" date="2023" name="Int. J. Syst. Evol. Microbiol.">
        <title>Mesoterricola silvestris gen. nov., sp. nov., Mesoterricola sediminis sp. nov., Geothrix oryzae sp. nov., Geothrix edaphica sp. nov., Geothrix rubra sp. nov., and Geothrix limicola sp. nov., six novel members of Acidobacteriota isolated from soils.</title>
        <authorList>
            <person name="Itoh H."/>
            <person name="Sugisawa Y."/>
            <person name="Mise K."/>
            <person name="Xu Z."/>
            <person name="Kuniyasu M."/>
            <person name="Ushijima N."/>
            <person name="Kawano K."/>
            <person name="Kobayashi E."/>
            <person name="Shiratori Y."/>
            <person name="Masuda Y."/>
            <person name="Senoo K."/>
        </authorList>
    </citation>
    <scope>NUCLEOTIDE SEQUENCE [LARGE SCALE GENOMIC DNA]</scope>
    <source>
        <strain evidence="8">W79</strain>
    </source>
</reference>
<evidence type="ECO:0000259" key="5">
    <source>
        <dbReference type="Pfam" id="PF03668"/>
    </source>
</evidence>
<dbReference type="SUPFAM" id="SSF52540">
    <property type="entry name" value="P-loop containing nucleoside triphosphate hydrolases"/>
    <property type="match status" value="1"/>
</dbReference>
<dbReference type="Pfam" id="PF22740">
    <property type="entry name" value="PapZ_C"/>
    <property type="match status" value="1"/>
</dbReference>
<dbReference type="GO" id="GO:0005525">
    <property type="term" value="F:GTP binding"/>
    <property type="evidence" value="ECO:0007669"/>
    <property type="project" value="UniProtKB-UniRule"/>
</dbReference>
<dbReference type="AlphaFoldDB" id="A0AA48GU16"/>
<evidence type="ECO:0000313" key="7">
    <source>
        <dbReference type="EMBL" id="BDU71761.1"/>
    </source>
</evidence>
<dbReference type="RefSeq" id="WP_316414664.1">
    <property type="nucleotide sequence ID" value="NZ_AP027080.1"/>
</dbReference>
<feature type="domain" description="RapZ-like N-terminal" evidence="5">
    <location>
        <begin position="1"/>
        <end position="154"/>
    </location>
</feature>
<evidence type="ECO:0000256" key="1">
    <source>
        <dbReference type="ARBA" id="ARBA00022741"/>
    </source>
</evidence>
<evidence type="ECO:0000256" key="4">
    <source>
        <dbReference type="HAMAP-Rule" id="MF_00636"/>
    </source>
</evidence>
<keyword evidence="3 4" id="KW-0342">GTP-binding</keyword>
<organism evidence="7 8">
    <name type="scientific">Mesoterricola silvestris</name>
    <dbReference type="NCBI Taxonomy" id="2927979"/>
    <lineage>
        <taxon>Bacteria</taxon>
        <taxon>Pseudomonadati</taxon>
        <taxon>Acidobacteriota</taxon>
        <taxon>Holophagae</taxon>
        <taxon>Holophagales</taxon>
        <taxon>Holophagaceae</taxon>
        <taxon>Mesoterricola</taxon>
    </lineage>
</organism>
<dbReference type="NCBIfam" id="NF003828">
    <property type="entry name" value="PRK05416.1"/>
    <property type="match status" value="1"/>
</dbReference>
<dbReference type="PANTHER" id="PTHR30448">
    <property type="entry name" value="RNASE ADAPTER PROTEIN RAPZ"/>
    <property type="match status" value="1"/>
</dbReference>
<protein>
    <submittedName>
        <fullName evidence="7">Nucleotide-binding protein</fullName>
    </submittedName>
</protein>
<sequence>MELVIVTGMSGAGRRSVLSALEDAGCTALDNVPARLLEPLLELEAKLNPSRPRLAVGMDNRHPEFAEELPALVDRLLDSSIPVYVVFVEAQDEALLRRFSESRRPHYLAKDGALSEAIKRERESLVPVREMATAIIDTTNLTLSQLRRRISELLPDLPVEGTTLRLISFGFKHGVPPESDMVLDARFLPNPHYVAELKPLTGKDIPVRDFLLKSDIFGTFLALTENWILWAWPYIQQEGRAYHTISIGCTGGQHRSVALVEMLAQRLRRDIPKLVLTHRELHG</sequence>
<evidence type="ECO:0000313" key="8">
    <source>
        <dbReference type="Proteomes" id="UP001238179"/>
    </source>
</evidence>